<name>A0ABM7P922_9BACT</name>
<dbReference type="Proteomes" id="UP001053296">
    <property type="component" value="Chromosome"/>
</dbReference>
<dbReference type="InterPro" id="IPR038740">
    <property type="entry name" value="BioF2-like_GNAT_dom"/>
</dbReference>
<reference evidence="2" key="1">
    <citation type="journal article" date="2022" name="Arch. Microbiol.">
        <title>Pseudodesulfovibrio sediminis sp. nov., a mesophilic and neutrophilic sulfate-reducing bacterium isolated from sediment of a brackish lake.</title>
        <authorList>
            <person name="Takahashi A."/>
            <person name="Kojima H."/>
            <person name="Watanabe M."/>
            <person name="Fukui M."/>
        </authorList>
    </citation>
    <scope>NUCLEOTIDE SEQUENCE</scope>
    <source>
        <strain evidence="2">SF6</strain>
    </source>
</reference>
<proteinExistence type="predicted"/>
<dbReference type="SUPFAM" id="SSF55729">
    <property type="entry name" value="Acyl-CoA N-acyltransferases (Nat)"/>
    <property type="match status" value="1"/>
</dbReference>
<evidence type="ECO:0000313" key="2">
    <source>
        <dbReference type="EMBL" id="BCS89566.1"/>
    </source>
</evidence>
<feature type="domain" description="BioF2-like acetyltransferase" evidence="1">
    <location>
        <begin position="129"/>
        <end position="277"/>
    </location>
</feature>
<dbReference type="Gene3D" id="3.40.630.30">
    <property type="match status" value="1"/>
</dbReference>
<dbReference type="InterPro" id="IPR016181">
    <property type="entry name" value="Acyl_CoA_acyltransferase"/>
</dbReference>
<keyword evidence="3" id="KW-1185">Reference proteome</keyword>
<dbReference type="Pfam" id="PF13480">
    <property type="entry name" value="Acetyltransf_6"/>
    <property type="match status" value="1"/>
</dbReference>
<accession>A0ABM7P922</accession>
<evidence type="ECO:0000259" key="1">
    <source>
        <dbReference type="Pfam" id="PF13480"/>
    </source>
</evidence>
<organism evidence="2 3">
    <name type="scientific">Pseudodesulfovibrio sediminis</name>
    <dbReference type="NCBI Taxonomy" id="2810563"/>
    <lineage>
        <taxon>Bacteria</taxon>
        <taxon>Pseudomonadati</taxon>
        <taxon>Thermodesulfobacteriota</taxon>
        <taxon>Desulfovibrionia</taxon>
        <taxon>Desulfovibrionales</taxon>
        <taxon>Desulfovibrionaceae</taxon>
    </lineage>
</organism>
<dbReference type="EMBL" id="AP024485">
    <property type="protein sequence ID" value="BCS89566.1"/>
    <property type="molecule type" value="Genomic_DNA"/>
</dbReference>
<evidence type="ECO:0000313" key="3">
    <source>
        <dbReference type="Proteomes" id="UP001053296"/>
    </source>
</evidence>
<sequence length="296" mass="33494">MAFHDAFSPDRRILIVSRSNSLVALAEHVSPQGETYLTPIESHWFFGCPLLGSQAVQLFNGLMDDIARLYAPAFPQIVISGIRPGGALSQRLIRTFIDRFDIYLHSSGAQCAASLAGGVDGYLSRRSGNHRKKLRKQARKALEQGVSFERVAPASAEEAETTYARMIAVELKSWKGIGKCGMAETPAKEFYDFLLKRLASAQSGRVIFARHDNKDIGFIFGGMAGRIYRGQQFSYDEAWKHYSIGNIMQLEQIRWLCQEKAKRYDMGPLVGPKMAYKNHWTEKEIRLQTWILVKRR</sequence>
<gene>
    <name evidence="2" type="ORF">PSDVSF_28080</name>
</gene>
<protein>
    <recommendedName>
        <fullName evidence="1">BioF2-like acetyltransferase domain-containing protein</fullName>
    </recommendedName>
</protein>